<dbReference type="PROSITE" id="PS00012">
    <property type="entry name" value="PHOSPHOPANTETHEINE"/>
    <property type="match status" value="4"/>
</dbReference>
<dbReference type="GO" id="GO:0043041">
    <property type="term" value="P:amino acid activation for nonribosomal peptide biosynthetic process"/>
    <property type="evidence" value="ECO:0007669"/>
    <property type="project" value="TreeGrafter"/>
</dbReference>
<dbReference type="Gene3D" id="3.30.559.30">
    <property type="entry name" value="Nonribosomal peptide synthetase, condensation domain"/>
    <property type="match status" value="7"/>
</dbReference>
<dbReference type="PANTHER" id="PTHR45527">
    <property type="entry name" value="NONRIBOSOMAL PEPTIDE SYNTHETASE"/>
    <property type="match status" value="1"/>
</dbReference>
<dbReference type="PANTHER" id="PTHR45527:SF1">
    <property type="entry name" value="FATTY ACID SYNTHASE"/>
    <property type="match status" value="1"/>
</dbReference>
<keyword evidence="3" id="KW-0597">Phosphoprotein</keyword>
<dbReference type="GO" id="GO:0016874">
    <property type="term" value="F:ligase activity"/>
    <property type="evidence" value="ECO:0007669"/>
    <property type="project" value="UniProtKB-KW"/>
</dbReference>
<dbReference type="SUPFAM" id="SSF47336">
    <property type="entry name" value="ACP-like"/>
    <property type="match status" value="6"/>
</dbReference>
<reference evidence="8" key="1">
    <citation type="journal article" date="2023" name="Mol. Phylogenet. Evol.">
        <title>Genome-scale phylogeny and comparative genomics of the fungal order Sordariales.</title>
        <authorList>
            <person name="Hensen N."/>
            <person name="Bonometti L."/>
            <person name="Westerberg I."/>
            <person name="Brannstrom I.O."/>
            <person name="Guillou S."/>
            <person name="Cros-Aarteil S."/>
            <person name="Calhoun S."/>
            <person name="Haridas S."/>
            <person name="Kuo A."/>
            <person name="Mondo S."/>
            <person name="Pangilinan J."/>
            <person name="Riley R."/>
            <person name="LaButti K."/>
            <person name="Andreopoulos B."/>
            <person name="Lipzen A."/>
            <person name="Chen C."/>
            <person name="Yan M."/>
            <person name="Daum C."/>
            <person name="Ng V."/>
            <person name="Clum A."/>
            <person name="Steindorff A."/>
            <person name="Ohm R.A."/>
            <person name="Martin F."/>
            <person name="Silar P."/>
            <person name="Natvig D.O."/>
            <person name="Lalanne C."/>
            <person name="Gautier V."/>
            <person name="Ament-Velasquez S.L."/>
            <person name="Kruys A."/>
            <person name="Hutchinson M.I."/>
            <person name="Powell A.J."/>
            <person name="Barry K."/>
            <person name="Miller A.N."/>
            <person name="Grigoriev I.V."/>
            <person name="Debuchy R."/>
            <person name="Gladieux P."/>
            <person name="Hiltunen Thoren M."/>
            <person name="Johannesson H."/>
        </authorList>
    </citation>
    <scope>NUCLEOTIDE SEQUENCE</scope>
    <source>
        <strain evidence="8">PSN293</strain>
    </source>
</reference>
<sequence>MSEDDRPLSILNYPASRLPGPRLLHQLVQTNSSEGIPAIDFLPDTITSNSPTSSPFDQHRSLSYRKLHHDSDRLAARIWDFGGRDTAIEKFIVPVLLPQGPELYVALLAILKAGGAFCPLNLDIPLERARFILGDVSATVVITNSELASRIPADPNTIIYRIDDTDLSTQPPSNTSKNCRVPIPSDLAYVMYTSGSTGTPKGVGVSHDAATQSLLAHNRHIPEFSRFLQFAAPTFDVSVFEIFFPLFRGKTLVSCSRSAMLNDLPGVIKAMDVDACELTPTVAGSLLRKRQNAPSLKILLTIGEMLTKPVVEEFGGGPGGEESMLWAMYGPTEAAIHCTLQPAFSNGSGVGNIGIPLDTVSAFILDMSEDGDTGEQADLRILPRGEVGELAVGGYQVADGYINRPEMTAKSFIQTLHGRLYRTGDKARIRADGTLECLGRISEGQVKLRGQRIELGEIEHAALKAPGCHSAFAAVIRNILVLFCAVDDVSAKGSARAIQKSCDEWLPRFMVPGDIVVMSEFPRLPSGKADRKRLVAEYSENQGPPEDGRQVSDNVRSNSRDQVELTLCRVASDVLGMDVDSDQYLARAGMDSLVAIKFASALRQVGIEASVADILSARTISALRGQLQAALKSISSTASSSFKEIDSAGPDISKMLSAVPALHGIPEKDITRIYPCTPLQVAMLAETKMNPKTYCNWVELSFPSEHDGDVIISSLLQISQANEALRTGFIFDGERFYQVIFAELESSFATIVEAERVVKEFEMSSDMDFLRPFRVQIATDRDPDAKTRTVVLQLHHAVYDGWSMDIILDQLAALLEQPSPKARPQFHEVAAYYHSDLFQKDSETAREYWAANLAGYQPPPFPILRGDQSSRSDIVSTSLSFEMSTTSLKEALSSIDISQQTIFQAAVAWLWGSLVGVEDIVFGTVTSGRTIPVAGIEDIVGPCIASVPIRTNLASFRTVRDLITGIHAANRAVLRHGILPLSEIKQVAGLLPGQSMYDLLFVYQESLYSKRGSCRTIARVAQRDYLETKLLIEVEPGEELQHQDQSRFHCTFTYQSEYIPEEFIETFGASIQALVLAILDDFNRELPELQQSFPRSLLSIHNAAYETFKGIPDLALAVEAAATECADKDALCFADFISEDTLKTTTISFSGLNKMANQIAWLIREHGVTEGEPVAIVMEKSVLLYAGILAILKAGCAYLPLLPSTPLARVDAIFSQANIKVCITDTPTKAAMKDAFHACPCNLIDIQTTPLESFPSWNPDRTIDPTRIAYIIYTSGSTGTPKGVCVTQLNIMSNLDVLSQIYPVTNESRLLQSCSQAFDVSVFEIFFSWTRGMCLCSATNDVLFADLEHSIRKLGVTHLSMTPTVASLISPDNVPRVEFLVTSGEAMTEVVTRKWARQLYQGYGPSETTNICSVKKMDSGPQRPIIQHLGWSFRNTSTFVLFRDSLEVAPKGCFGELCFGGDQVAQGYLNMPDLTAARFIQHAQYGRLYRSGDLGRMLPDGSMVISGRVDDQIKIRGQRVELGEISTIVGQSEAVADCTTLFINGDGTGKEMIAVFFVPKEEPKESHFHLLEIRQSLGQVVQDIFHDLSARLPGYMVPAVVIPLSVLPVTPAGKLDRRRLGETLRGLDQDYLVLASQRADPESREDDGTWSDNERQIATVVATVFGVDKSEIRRWTPLTLLGLDSISAIRLSKQLHEALDARVPITTILRSPTVGKLAQAVAGVGHCHGHSSASEEHMELLPPEIAQSVTARLKHQGSVAERILPCTALQEAMLMASSDGSYLNKMLFRINGDPKSVIRAWKAMCHRHGILRTCFVSTESPRWPVVQVVLEDWEHSWMEIDASGREMEDCVAEHASTLPLAFDTLQPVVSFATLFRGSETYFSFVCHHALYDGVAMERLLFEVEQHVSGVHLVTPPAYESFIQCSLGLQTDESLGFWLSHLDGHRPKLITGFKAGGSRTLSQPTVSRTLEMGLTQLNGMTKHLGVSLRSVTQSAWAITLANLFQTDDVCFGSVVSGRTLPIDRIDDLVAPCFNTVPIRVNLCDAGSCNLDVVKILQHLGTELLQHQFTPLRRTLQKLSSRFHSQSDIGRSHGHSKLFDTLFLLQHPPRLLDESIWSLEKDEGSMDTRINRATTIYQLGLDSISAVQIASLLRKQGLNLTASDVISNPTCESLACHLEAVRAPSNTQGATFDLPGFQRQVQGQIEQYGFGPGVVEHVLPCSALQAGMMAQFFQSGGKDYFNYIDFEMDKTVDVEALLGAWRVLYQAHPILRTRLVPIEHRDHSYAMVQFRSSFYPLPVSNHVELGNVFCVEKWRLDAAHNAAMAPHGQLWNVALVKTDQGIFQHLAIHHCLYDAHSLQLLLADLAKAVRGDSEQIKPALQANMRLAVTEILAQSSASAGSSQGFWESQANKTVINSFPVMTPLRESPRQVLVESFTGSLGFVEVERAVAESGYPMQTVLQAAWTRILSSYLGEAAVVFGVVLSGRNTEATQKAMVPCITTLPVISTNKASNQELLQQMLEYNTELFKQQHQPLGRIQKWLGVPEARVFDTLLVYQKFDVDTCSVQRQPWRVISDQATVDYPLSIEIEPQPGDKLRYSMTFFSDVLPKEQAQILLQQFDAVVAHLALRPAGNEDDLLQHAPGLFSVLPPQKPHLPGPVRFLHQFVEKQASETPHSTALHFVDSLEGDKVVGRKWSYQELDENGNRVANLILPRVKPGDLVAINFEKCPEAYFSILGVLKAGCSFVALDPEAPAQRKQFIIQDSGAALILSSREQGGILGLEISAPVLVVEEEVLSRQPSHRPILSRELEPSDVCYCLYTSGTTGVPKGCEITHENTVQCMLAFREIFQGRWSPSSRWLQFASLHFDVSVLEQYWSWSVGITLVGAPRDLILEDLSGTISKLEITHIDLTPSLARLVHPDDVPTLCSGVFITGGESLKQEILDVWGSQGVIYNFYGPTEATIGVTVYPRVPQNGRASNIGRQFLNVGSYVLKSGTSTPVLKGAVGELCVSGKLVGKGYLRRDELTAERFPTLDRFGERVYRTGDLVRVLHDGCFEFLGRADDQVKLRGQRLEIGEINHAIRTGVQEIKDIATIVVRNERQEKDFLVSFITAESQVRRWSGREKAQVINNLEAQHLCRSARLACQSKLPGYMVPTYILQLPFIPLSPNNKAEIKELKTLFQGLSQDELVSLSSWANGSGSRVLTESGNKIARVIAAMQAVDSRTISAATSIFELGIDSISVLRLARALRTEGFPQANPSVILKNPMLGDLSHALDSQQPSQTASLVAAARQTVRACAHRYRSQMSRELGTSQQEIEYIAPCSPLQAGMISRSALDGAYFNTFKFKLETGTSVSTLHQAWQKTADAFSVLRTVFIKTTDGYVQVALKNRRVPWQTISCKSSNSPDSRAESTMQARWEAWVADNSENMTRPIELLLVDNELLVLHLFHGLYDANSLDMVLDRVVAEYRALEKPATSKRDEAHVNNAPSFLEALCHGPLQSFGSCRQFWVDHLRDIKLDPLRRADRHRPGTSLAVSARREVSFHHLEMLRTRLGVTHQAIVQAAWCWVLFKHFSIEPTIGMVVSGRAMELDGADRVFNSSVMAFQHVPLRDIQKWCYSGQPVFDILFSFQRQEHCVAESNGLWEEVDTQLVADYPLALEATLTPSNNLCLFAVGDGLAVRETDIQALLHTLDSSLGSMARSPDEPLVAEDLLQNGASHDIMSNGDKDDVGHPRHGDFTWSEKATVIRDEIARLAGIASDSVTETTSILELGLDSIELIKLSAALKRHDIHIKTSQLMKAGTIPAIVSSSAQHHGIASHSVTTTDTWTYPELRELLVTWGYALDQIELVLPATPLQDSMVAEMIESEFKLYYNHDILEISPEADLDRLKNAWMSVIRGSPILRTRFLPTNDQRFDFGFCQVVTNDEDAGIHITEMDVKGQHDLEQLVDAAIQRARTGNGASGLLQLSIARAPDTTWLVLSIAHALYDGRSLALLHRDVQAAYEGHYETRQPYERYIEEVIFAQSDDAPTFWSEFLDGAVPTMIPPRLEAAARNESVNRAEAASALTMTDIKMFCKRHAITMQALGQACMAAVLATQTASLDVAFGVVLSGRDTEAAENLMFPTMNTVAMRSILHGTVSSWIQYLQDNVANVVPFSHFPLRKAKKLVKGLNGPLFNALFIQQRRSDSAQVARERRIMKSVDGSSAVEYPVCVEMEVGEDTVAWRVACNESYISKQEVSMLLHQLDLVLRFVVAEPDSDVIRFLGQGVSVCGLPAFETIMGVLADISGVPTSSILKTHNIYNLGLDSIGAMRASSALWKSKNIMLKYRDIVGAKSIRDMARLVNMSQDSAPSNGGEPRDRQKDSSQMPVDERLSNISAQLSHPDTSLSNLFSRFNCSLSEQWVERVLPATAMQVHMLSVWLNTQGAVFYSEFRYNLEGDVDMDDMEFAWAELTAELPILRTVFCTTTWDDMPMLQLVLKSGIGNSPTTGDLLEDTRDVESRTWWSLPGEVVSLAQQPVPALTVTKQSDGAWQLRLRLHHALYDAVSLPAIMKRFSELCIDAKVDKRAEQECSSWRAMIRLCNSRDNKAKSREFWTKYLEGAMSTPFDLRRTARKLSNSRVSLVRTSAISDVSGLRSLCEKNGISVQALFLAAYAQYLASLQESNVAASGTESEPPNVLFGVYLANRTDLESTDGLSHYPTLCLVPLRVRVSKAKAVIELAIEIQEDLHVISSAENVGVSLWEIQQWTGLVVHSFVNFLSFPGPELQTEEESQRENSVLDRLVLKEVPFGEKHNDSAQQNSGGGIHKDDEFVLPSGFENLRSTVMSAYQDAVDVEVSLHRDKSMTLGVFGSRQKLGDENGASEVVEAIVGILLQAVNREP</sequence>
<accession>A0AAN6Y3P0</accession>
<dbReference type="CDD" id="cd05918">
    <property type="entry name" value="A_NRPS_SidN3_like"/>
    <property type="match status" value="3"/>
</dbReference>
<dbReference type="GO" id="GO:0031169">
    <property type="term" value="P:ferrichrome biosynthetic process"/>
    <property type="evidence" value="ECO:0007669"/>
    <property type="project" value="UniProtKB-ARBA"/>
</dbReference>
<dbReference type="EMBL" id="MU858145">
    <property type="protein sequence ID" value="KAK4211603.1"/>
    <property type="molecule type" value="Genomic_DNA"/>
</dbReference>
<dbReference type="InterPro" id="IPR009081">
    <property type="entry name" value="PP-bd_ACP"/>
</dbReference>
<evidence type="ECO:0000256" key="6">
    <source>
        <dbReference type="SAM" id="MobiDB-lite"/>
    </source>
</evidence>
<proteinExistence type="inferred from homology"/>
<dbReference type="FunFam" id="3.40.50.12780:FF:000024">
    <property type="entry name" value="Nonribosomal siderophore peptide synthase SidC"/>
    <property type="match status" value="2"/>
</dbReference>
<dbReference type="InterPro" id="IPR020845">
    <property type="entry name" value="AMP-binding_CS"/>
</dbReference>
<keyword evidence="2" id="KW-0596">Phosphopantetheine</keyword>
<dbReference type="GO" id="GO:0031177">
    <property type="term" value="F:phosphopantetheine binding"/>
    <property type="evidence" value="ECO:0007669"/>
    <property type="project" value="InterPro"/>
</dbReference>
<feature type="domain" description="Carrier" evidence="7">
    <location>
        <begin position="3733"/>
        <end position="3806"/>
    </location>
</feature>
<reference evidence="8" key="2">
    <citation type="submission" date="2023-05" db="EMBL/GenBank/DDBJ databases">
        <authorList>
            <consortium name="Lawrence Berkeley National Laboratory"/>
            <person name="Steindorff A."/>
            <person name="Hensen N."/>
            <person name="Bonometti L."/>
            <person name="Westerberg I."/>
            <person name="Brannstrom I.O."/>
            <person name="Guillou S."/>
            <person name="Cros-Aarteil S."/>
            <person name="Calhoun S."/>
            <person name="Haridas S."/>
            <person name="Kuo A."/>
            <person name="Mondo S."/>
            <person name="Pangilinan J."/>
            <person name="Riley R."/>
            <person name="Labutti K."/>
            <person name="Andreopoulos B."/>
            <person name="Lipzen A."/>
            <person name="Chen C."/>
            <person name="Yanf M."/>
            <person name="Daum C."/>
            <person name="Ng V."/>
            <person name="Clum A."/>
            <person name="Ohm R."/>
            <person name="Martin F."/>
            <person name="Silar P."/>
            <person name="Natvig D."/>
            <person name="Lalanne C."/>
            <person name="Gautier V."/>
            <person name="Ament-Velasquez S.L."/>
            <person name="Kruys A."/>
            <person name="Hutchinson M.I."/>
            <person name="Powell A.J."/>
            <person name="Barry K."/>
            <person name="Miller A.N."/>
            <person name="Grigoriev I.V."/>
            <person name="Debuchy R."/>
            <person name="Gladieux P."/>
            <person name="Thoren M.H."/>
            <person name="Johannesson H."/>
        </authorList>
    </citation>
    <scope>NUCLEOTIDE SEQUENCE</scope>
    <source>
        <strain evidence="8">PSN293</strain>
    </source>
</reference>
<evidence type="ECO:0000313" key="9">
    <source>
        <dbReference type="Proteomes" id="UP001301769"/>
    </source>
</evidence>
<feature type="domain" description="Carrier" evidence="7">
    <location>
        <begin position="3197"/>
        <end position="3274"/>
    </location>
</feature>
<name>A0AAN6Y3P0_9PEZI</name>
<dbReference type="SUPFAM" id="SSF56801">
    <property type="entry name" value="Acetyl-CoA synthetase-like"/>
    <property type="match status" value="3"/>
</dbReference>
<feature type="compositionally biased region" description="Basic and acidic residues" evidence="6">
    <location>
        <begin position="4346"/>
        <end position="4359"/>
    </location>
</feature>
<dbReference type="SMART" id="SM00823">
    <property type="entry name" value="PKS_PP"/>
    <property type="match status" value="5"/>
</dbReference>
<evidence type="ECO:0000256" key="3">
    <source>
        <dbReference type="ARBA" id="ARBA00022553"/>
    </source>
</evidence>
<evidence type="ECO:0000256" key="4">
    <source>
        <dbReference type="ARBA" id="ARBA00022598"/>
    </source>
</evidence>
<organism evidence="8 9">
    <name type="scientific">Rhypophila decipiens</name>
    <dbReference type="NCBI Taxonomy" id="261697"/>
    <lineage>
        <taxon>Eukaryota</taxon>
        <taxon>Fungi</taxon>
        <taxon>Dikarya</taxon>
        <taxon>Ascomycota</taxon>
        <taxon>Pezizomycotina</taxon>
        <taxon>Sordariomycetes</taxon>
        <taxon>Sordariomycetidae</taxon>
        <taxon>Sordariales</taxon>
        <taxon>Naviculisporaceae</taxon>
        <taxon>Rhypophila</taxon>
    </lineage>
</organism>
<dbReference type="Gene3D" id="3.40.50.12780">
    <property type="entry name" value="N-terminal domain of ligase-like"/>
    <property type="match status" value="3"/>
</dbReference>
<dbReference type="InterPro" id="IPR006162">
    <property type="entry name" value="Ppantetheine_attach_site"/>
</dbReference>
<feature type="region of interest" description="Disordered" evidence="6">
    <location>
        <begin position="538"/>
        <end position="558"/>
    </location>
</feature>
<dbReference type="FunFam" id="3.30.300.30:FF:000015">
    <property type="entry name" value="Nonribosomal peptide synthase SidD"/>
    <property type="match status" value="1"/>
</dbReference>
<dbReference type="InterPro" id="IPR036736">
    <property type="entry name" value="ACP-like_sf"/>
</dbReference>
<keyword evidence="4" id="KW-0436">Ligase</keyword>
<dbReference type="Pfam" id="PF00668">
    <property type="entry name" value="Condensation"/>
    <property type="match status" value="6"/>
</dbReference>
<dbReference type="InterPro" id="IPR045851">
    <property type="entry name" value="AMP-bd_C_sf"/>
</dbReference>
<evidence type="ECO:0000313" key="8">
    <source>
        <dbReference type="EMBL" id="KAK4211603.1"/>
    </source>
</evidence>
<evidence type="ECO:0000256" key="5">
    <source>
        <dbReference type="ARBA" id="ARBA00029454"/>
    </source>
</evidence>
<evidence type="ECO:0000256" key="2">
    <source>
        <dbReference type="ARBA" id="ARBA00022450"/>
    </source>
</evidence>
<dbReference type="InterPro" id="IPR000873">
    <property type="entry name" value="AMP-dep_synth/lig_dom"/>
</dbReference>
<evidence type="ECO:0000256" key="1">
    <source>
        <dbReference type="ARBA" id="ARBA00004924"/>
    </source>
</evidence>
<keyword evidence="9" id="KW-1185">Reference proteome</keyword>
<dbReference type="NCBIfam" id="NF003417">
    <property type="entry name" value="PRK04813.1"/>
    <property type="match status" value="3"/>
</dbReference>
<dbReference type="InterPro" id="IPR001242">
    <property type="entry name" value="Condensation_dom"/>
</dbReference>
<dbReference type="NCBIfam" id="TIGR01733">
    <property type="entry name" value="AA-adenyl-dom"/>
    <property type="match status" value="3"/>
</dbReference>
<feature type="domain" description="Carrier" evidence="7">
    <location>
        <begin position="558"/>
        <end position="631"/>
    </location>
</feature>
<evidence type="ECO:0000259" key="7">
    <source>
        <dbReference type="PROSITE" id="PS50075"/>
    </source>
</evidence>
<comment type="pathway">
    <text evidence="1">Siderophore biosynthesis.</text>
</comment>
<dbReference type="InterPro" id="IPR042099">
    <property type="entry name" value="ANL_N_sf"/>
</dbReference>
<comment type="caution">
    <text evidence="8">The sequence shown here is derived from an EMBL/GenBank/DDBJ whole genome shotgun (WGS) entry which is preliminary data.</text>
</comment>
<dbReference type="Gene3D" id="3.30.300.30">
    <property type="match status" value="3"/>
</dbReference>
<dbReference type="InterPro" id="IPR020806">
    <property type="entry name" value="PKS_PP-bd"/>
</dbReference>
<dbReference type="PROSITE" id="PS50075">
    <property type="entry name" value="CARRIER"/>
    <property type="match status" value="6"/>
</dbReference>
<comment type="similarity">
    <text evidence="5">Belongs to the NRP synthetase family.</text>
</comment>
<protein>
    <recommendedName>
        <fullName evidence="7">Carrier domain-containing protein</fullName>
    </recommendedName>
</protein>
<feature type="domain" description="Carrier" evidence="7">
    <location>
        <begin position="1648"/>
        <end position="1725"/>
    </location>
</feature>
<dbReference type="Gene3D" id="3.30.559.10">
    <property type="entry name" value="Chloramphenicol acetyltransferase-like domain"/>
    <property type="match status" value="6"/>
</dbReference>
<dbReference type="PROSITE" id="PS00455">
    <property type="entry name" value="AMP_BINDING"/>
    <property type="match status" value="2"/>
</dbReference>
<dbReference type="Proteomes" id="UP001301769">
    <property type="component" value="Unassembled WGS sequence"/>
</dbReference>
<dbReference type="InterPro" id="IPR023213">
    <property type="entry name" value="CAT-like_dom_sf"/>
</dbReference>
<gene>
    <name evidence="8" type="ORF">QBC37DRAFT_289871</name>
</gene>
<feature type="domain" description="Carrier" evidence="7">
    <location>
        <begin position="2105"/>
        <end position="2180"/>
    </location>
</feature>
<dbReference type="InterPro" id="IPR010071">
    <property type="entry name" value="AA_adenyl_dom"/>
</dbReference>
<feature type="region of interest" description="Disordered" evidence="6">
    <location>
        <begin position="4335"/>
        <end position="4359"/>
    </location>
</feature>
<dbReference type="Gene3D" id="1.10.1200.10">
    <property type="entry name" value="ACP-like"/>
    <property type="match status" value="3"/>
</dbReference>
<dbReference type="Pfam" id="PF00550">
    <property type="entry name" value="PP-binding"/>
    <property type="match status" value="6"/>
</dbReference>
<dbReference type="GO" id="GO:0010106">
    <property type="term" value="P:cellular response to iron ion starvation"/>
    <property type="evidence" value="ECO:0007669"/>
    <property type="project" value="UniProtKB-ARBA"/>
</dbReference>
<dbReference type="FunFam" id="3.40.50.980:FF:000001">
    <property type="entry name" value="Non-ribosomal peptide synthetase"/>
    <property type="match status" value="1"/>
</dbReference>
<dbReference type="Pfam" id="PF00501">
    <property type="entry name" value="AMP-binding"/>
    <property type="match status" value="3"/>
</dbReference>
<dbReference type="FunFam" id="3.30.300.30:FF:000033">
    <property type="entry name" value="Nonribosomal siderophore peptide synthase SidC"/>
    <property type="match status" value="1"/>
</dbReference>
<dbReference type="SUPFAM" id="SSF52777">
    <property type="entry name" value="CoA-dependent acyltransferases"/>
    <property type="match status" value="12"/>
</dbReference>
<feature type="domain" description="Carrier" evidence="7">
    <location>
        <begin position="4263"/>
        <end position="4337"/>
    </location>
</feature>
<dbReference type="GO" id="GO:0005737">
    <property type="term" value="C:cytoplasm"/>
    <property type="evidence" value="ECO:0007669"/>
    <property type="project" value="TreeGrafter"/>
</dbReference>